<organism evidence="1 2">
    <name type="scientific">Candidatus Iainarchaeum sp</name>
    <dbReference type="NCBI Taxonomy" id="3101447"/>
    <lineage>
        <taxon>Archaea</taxon>
        <taxon>Candidatus Iainarchaeota</taxon>
        <taxon>Candidatus Iainarchaeia</taxon>
        <taxon>Candidatus Iainarchaeales</taxon>
        <taxon>Candidatus Iainarchaeaceae</taxon>
        <taxon>Candidatus Iainarchaeum</taxon>
    </lineage>
</organism>
<comment type="caution">
    <text evidence="1">The sequence shown here is derived from an EMBL/GenBank/DDBJ whole genome shotgun (WGS) entry which is preliminary data.</text>
</comment>
<dbReference type="AlphaFoldDB" id="A0A497JI52"/>
<protein>
    <submittedName>
        <fullName evidence="1">Uncharacterized protein</fullName>
    </submittedName>
</protein>
<accession>A0A497JI52</accession>
<dbReference type="Proteomes" id="UP000278031">
    <property type="component" value="Unassembled WGS sequence"/>
</dbReference>
<sequence>MQRVVSNAQRQELWKFRRRIEAAQFSHSARIGQLIEQEANRLAQEIYNAIFAQVQGAVSGVLMTAAETKARLAGALVGASAAQTHAAYAKVMRTTLYESVSAIGIFLRRLVGEMLTNVPRNLQLSFAQESTLPGDLTLRAGGGRWTELAPATLRSKKYRCLEARKKAYCRGGLITQIGKIAAQAQRSAQALRLSAENIKRYTSMRAFWKAVTALKSDIDRIWTGAGGIKIEPAERGVAVTVLPTHLPMGGRVGPLELVLARAELSEYAKQSLRFTVRVVWRVVKRGAAWARFSWFHFGRPAIPGRSGSQPPRPFTFVTSGDENKASTVAFYGLARALEEIFQKQTGESEKVVKRLAWSAANFIWTQVSAAAKLAVEAARLARRPAVSPRAFEAIRTAMSRARELGVIFEGE</sequence>
<evidence type="ECO:0000313" key="1">
    <source>
        <dbReference type="EMBL" id="RLG70560.1"/>
    </source>
</evidence>
<dbReference type="EMBL" id="QMWP01000051">
    <property type="protein sequence ID" value="RLG70560.1"/>
    <property type="molecule type" value="Genomic_DNA"/>
</dbReference>
<reference evidence="1 2" key="1">
    <citation type="submission" date="2018-06" db="EMBL/GenBank/DDBJ databases">
        <title>Extensive metabolic versatility and redundancy in microbially diverse, dynamic hydrothermal sediments.</title>
        <authorList>
            <person name="Dombrowski N."/>
            <person name="Teske A."/>
            <person name="Baker B.J."/>
        </authorList>
    </citation>
    <scope>NUCLEOTIDE SEQUENCE [LARGE SCALE GENOMIC DNA]</scope>
    <source>
        <strain evidence="1">B51_G17</strain>
    </source>
</reference>
<evidence type="ECO:0000313" key="2">
    <source>
        <dbReference type="Proteomes" id="UP000278031"/>
    </source>
</evidence>
<name>A0A497JI52_9ARCH</name>
<proteinExistence type="predicted"/>
<gene>
    <name evidence="1" type="ORF">DRO04_01700</name>
</gene>